<evidence type="ECO:0000256" key="2">
    <source>
        <dbReference type="ARBA" id="ARBA00004586"/>
    </source>
</evidence>
<evidence type="ECO:0000256" key="7">
    <source>
        <dbReference type="ARBA" id="ARBA00023315"/>
    </source>
</evidence>
<evidence type="ECO:0000256" key="6">
    <source>
        <dbReference type="ARBA" id="ARBA00022824"/>
    </source>
</evidence>
<dbReference type="GO" id="GO:0004144">
    <property type="term" value="F:diacylglycerol O-acyltransferase activity"/>
    <property type="evidence" value="ECO:0007669"/>
    <property type="project" value="UniProtKB-EC"/>
</dbReference>
<evidence type="ECO:0000256" key="11">
    <source>
        <dbReference type="SAM" id="Phobius"/>
    </source>
</evidence>
<keyword evidence="7" id="KW-0012">Acyltransferase</keyword>
<feature type="transmembrane region" description="Helical" evidence="11">
    <location>
        <begin position="153"/>
        <end position="175"/>
    </location>
</feature>
<keyword evidence="15" id="KW-1185">Reference proteome</keyword>
<dbReference type="AlphaFoldDB" id="A0AAV8S641"/>
<organism evidence="14 15">
    <name type="scientific">Erythroxylum novogranatense</name>
    <dbReference type="NCBI Taxonomy" id="1862640"/>
    <lineage>
        <taxon>Eukaryota</taxon>
        <taxon>Viridiplantae</taxon>
        <taxon>Streptophyta</taxon>
        <taxon>Embryophyta</taxon>
        <taxon>Tracheophyta</taxon>
        <taxon>Spermatophyta</taxon>
        <taxon>Magnoliopsida</taxon>
        <taxon>eudicotyledons</taxon>
        <taxon>Gunneridae</taxon>
        <taxon>Pentapetalae</taxon>
        <taxon>rosids</taxon>
        <taxon>fabids</taxon>
        <taxon>Malpighiales</taxon>
        <taxon>Erythroxylaceae</taxon>
        <taxon>Erythroxylum</taxon>
    </lineage>
</organism>
<dbReference type="Proteomes" id="UP001159364">
    <property type="component" value="Unassembled WGS sequence"/>
</dbReference>
<evidence type="ECO:0000256" key="1">
    <source>
        <dbReference type="ARBA" id="ARBA00004162"/>
    </source>
</evidence>
<evidence type="ECO:0000313" key="15">
    <source>
        <dbReference type="Proteomes" id="UP001159364"/>
    </source>
</evidence>
<comment type="catalytic activity">
    <reaction evidence="9">
        <text>a long chain fatty alcohol + a fatty acyl-CoA = a long-chain alcohol wax ester + CoA</text>
        <dbReference type="Rhea" id="RHEA:38443"/>
        <dbReference type="ChEBI" id="CHEBI:17135"/>
        <dbReference type="ChEBI" id="CHEBI:57287"/>
        <dbReference type="ChEBI" id="CHEBI:77636"/>
        <dbReference type="ChEBI" id="CHEBI:235323"/>
        <dbReference type="EC" id="2.3.1.75"/>
    </reaction>
</comment>
<comment type="pathway">
    <text evidence="4">Lipid metabolism.</text>
</comment>
<dbReference type="GO" id="GO:0019432">
    <property type="term" value="P:triglyceride biosynthetic process"/>
    <property type="evidence" value="ECO:0007669"/>
    <property type="project" value="TreeGrafter"/>
</dbReference>
<keyword evidence="5" id="KW-0808">Transferase</keyword>
<comment type="pathway">
    <text evidence="3">Glycerolipid metabolism; triacylglycerol biosynthesis.</text>
</comment>
<accession>A0AAV8S641</accession>
<comment type="caution">
    <text evidence="14">The sequence shown here is derived from an EMBL/GenBank/DDBJ whole genome shotgun (WGS) entry which is preliminary data.</text>
</comment>
<reference evidence="14 15" key="1">
    <citation type="submission" date="2021-09" db="EMBL/GenBank/DDBJ databases">
        <title>Genomic insights and catalytic innovation underlie evolution of tropane alkaloids biosynthesis.</title>
        <authorList>
            <person name="Wang Y.-J."/>
            <person name="Tian T."/>
            <person name="Huang J.-P."/>
            <person name="Huang S.-X."/>
        </authorList>
    </citation>
    <scope>NUCLEOTIDE SEQUENCE [LARGE SCALE GENOMIC DNA]</scope>
    <source>
        <strain evidence="14">KIB-2018</strain>
        <tissue evidence="14">Leaf</tissue>
    </source>
</reference>
<dbReference type="PANTHER" id="PTHR31650">
    <property type="entry name" value="O-ACYLTRANSFERASE (WSD1-LIKE) FAMILY PROTEIN"/>
    <property type="match status" value="1"/>
</dbReference>
<name>A0AAV8S641_9ROSI</name>
<dbReference type="GO" id="GO:0005886">
    <property type="term" value="C:plasma membrane"/>
    <property type="evidence" value="ECO:0007669"/>
    <property type="project" value="UniProtKB-SubCell"/>
</dbReference>
<dbReference type="EMBL" id="JAIWQS010000144">
    <property type="protein sequence ID" value="KAJ8747580.1"/>
    <property type="molecule type" value="Genomic_DNA"/>
</dbReference>
<dbReference type="InterPro" id="IPR009721">
    <property type="entry name" value="O-acyltransferase_WSD1_C"/>
</dbReference>
<dbReference type="PANTHER" id="PTHR31650:SF41">
    <property type="entry name" value="O-ACYLTRANSFERASE WSD1-LIKE ISOFORM X1"/>
    <property type="match status" value="1"/>
</dbReference>
<feature type="domain" description="O-acyltransferase WSD1-like N-terminal" evidence="12">
    <location>
        <begin position="81"/>
        <end position="144"/>
    </location>
</feature>
<evidence type="ECO:0000256" key="5">
    <source>
        <dbReference type="ARBA" id="ARBA00022679"/>
    </source>
</evidence>
<proteinExistence type="inferred from homology"/>
<dbReference type="GO" id="GO:0047196">
    <property type="term" value="F:long-chain-alcohol O-fatty-acyltransferase activity"/>
    <property type="evidence" value="ECO:0007669"/>
    <property type="project" value="UniProtKB-EC"/>
</dbReference>
<keyword evidence="6" id="KW-0256">Endoplasmic reticulum</keyword>
<keyword evidence="11" id="KW-0472">Membrane</keyword>
<evidence type="ECO:0000256" key="8">
    <source>
        <dbReference type="ARBA" id="ARBA00024360"/>
    </source>
</evidence>
<sequence length="389" mass="43635">MSKQSTSNFSQYVPFTFLGSSPEYGMLHLITEIDIDRHIIVVEPTTKDIADDDGSYHLDVLENNDDAERIVNDYLADLSVSTPLSEDKPLWELHLLLEQNCIILRIHHALGDGISLMSLFLAACGKAEDPTAAPTVVRVGRRGLGLRWSGYGWIRALLGFLKMVLFSFVFCMEFVTRGFWHRDRKTVISGELSDGLRLTGLAMVNLRDQPGLQDMSELMTKDSRSRWGNRFGMLLLPVYYQKGGVDPLEYVKRAKKVIDRKKRSLEAHFSYYIGYLIMSWLGSKATCILNYRVICNTSFTISNVVGPKEEIIIGDNPVTSLRVNVSSTPHALIMHMVSYAGRADLQISVAKDIIPDPEFLAKCFEGALLEMKEAAIRSALSNSVIQFAD</sequence>
<evidence type="ECO:0008006" key="16">
    <source>
        <dbReference type="Google" id="ProtNLM"/>
    </source>
</evidence>
<dbReference type="InterPro" id="IPR045034">
    <property type="entry name" value="O-acyltransferase_WSD1-like"/>
</dbReference>
<evidence type="ECO:0000256" key="9">
    <source>
        <dbReference type="ARBA" id="ARBA00047604"/>
    </source>
</evidence>
<dbReference type="GO" id="GO:0005789">
    <property type="term" value="C:endoplasmic reticulum membrane"/>
    <property type="evidence" value="ECO:0007669"/>
    <property type="project" value="UniProtKB-SubCell"/>
</dbReference>
<dbReference type="InterPro" id="IPR004255">
    <property type="entry name" value="O-acyltransferase_WSD1_N"/>
</dbReference>
<evidence type="ECO:0000259" key="13">
    <source>
        <dbReference type="Pfam" id="PF06974"/>
    </source>
</evidence>
<evidence type="ECO:0000313" key="14">
    <source>
        <dbReference type="EMBL" id="KAJ8747580.1"/>
    </source>
</evidence>
<dbReference type="Pfam" id="PF06974">
    <property type="entry name" value="WS_DGAT_C"/>
    <property type="match status" value="1"/>
</dbReference>
<keyword evidence="11" id="KW-0812">Transmembrane</keyword>
<comment type="catalytic activity">
    <reaction evidence="10">
        <text>an acyl-CoA + a 1,2-diacyl-sn-glycerol = a triacyl-sn-glycerol + CoA</text>
        <dbReference type="Rhea" id="RHEA:10868"/>
        <dbReference type="ChEBI" id="CHEBI:17815"/>
        <dbReference type="ChEBI" id="CHEBI:57287"/>
        <dbReference type="ChEBI" id="CHEBI:58342"/>
        <dbReference type="ChEBI" id="CHEBI:64615"/>
        <dbReference type="EC" id="2.3.1.20"/>
    </reaction>
</comment>
<evidence type="ECO:0000256" key="3">
    <source>
        <dbReference type="ARBA" id="ARBA00004771"/>
    </source>
</evidence>
<gene>
    <name evidence="14" type="ORF">K2173_014426</name>
</gene>
<keyword evidence="11" id="KW-1133">Transmembrane helix</keyword>
<protein>
    <recommendedName>
        <fullName evidence="16">Diacylglycerol O-acyltransferase</fullName>
    </recommendedName>
</protein>
<feature type="domain" description="O-acyltransferase WSD1 C-terminal" evidence="13">
    <location>
        <begin position="227"/>
        <end position="372"/>
    </location>
</feature>
<evidence type="ECO:0000256" key="10">
    <source>
        <dbReference type="ARBA" id="ARBA00048109"/>
    </source>
</evidence>
<evidence type="ECO:0000259" key="12">
    <source>
        <dbReference type="Pfam" id="PF03007"/>
    </source>
</evidence>
<dbReference type="Pfam" id="PF03007">
    <property type="entry name" value="WS_DGAT_cat"/>
    <property type="match status" value="1"/>
</dbReference>
<comment type="similarity">
    <text evidence="8">In the N-terminal section; belongs to the long-chain O-acyltransferase family.</text>
</comment>
<comment type="subcellular location">
    <subcellularLocation>
        <location evidence="1">Cell membrane</location>
        <topology evidence="1">Single-pass membrane protein</topology>
    </subcellularLocation>
    <subcellularLocation>
        <location evidence="2">Endoplasmic reticulum membrane</location>
    </subcellularLocation>
</comment>
<evidence type="ECO:0000256" key="4">
    <source>
        <dbReference type="ARBA" id="ARBA00005189"/>
    </source>
</evidence>